<evidence type="ECO:0000256" key="1">
    <source>
        <dbReference type="SAM" id="Phobius"/>
    </source>
</evidence>
<feature type="transmembrane region" description="Helical" evidence="1">
    <location>
        <begin position="61"/>
        <end position="78"/>
    </location>
</feature>
<keyword evidence="1" id="KW-0472">Membrane</keyword>
<feature type="transmembrane region" description="Helical" evidence="1">
    <location>
        <begin position="330"/>
        <end position="349"/>
    </location>
</feature>
<feature type="transmembrane region" description="Helical" evidence="1">
    <location>
        <begin position="355"/>
        <end position="379"/>
    </location>
</feature>
<feature type="transmembrane region" description="Helical" evidence="1">
    <location>
        <begin position="21"/>
        <end position="41"/>
    </location>
</feature>
<name>A0ABV5ZCE4_9GAMM</name>
<feature type="transmembrane region" description="Helical" evidence="1">
    <location>
        <begin position="90"/>
        <end position="108"/>
    </location>
</feature>
<reference evidence="2 3" key="1">
    <citation type="submission" date="2024-09" db="EMBL/GenBank/DDBJ databases">
        <authorList>
            <person name="Sun Q."/>
            <person name="Mori K."/>
        </authorList>
    </citation>
    <scope>NUCLEOTIDE SEQUENCE [LARGE SCALE GENOMIC DNA]</scope>
    <source>
        <strain evidence="2 3">ATCC 51285</strain>
    </source>
</reference>
<gene>
    <name evidence="2" type="ORF">ACFFLH_11060</name>
</gene>
<keyword evidence="3" id="KW-1185">Reference proteome</keyword>
<dbReference type="Pfam" id="PF05940">
    <property type="entry name" value="NnrS"/>
    <property type="match status" value="1"/>
</dbReference>
<keyword evidence="1" id="KW-1133">Transmembrane helix</keyword>
<evidence type="ECO:0000313" key="3">
    <source>
        <dbReference type="Proteomes" id="UP001589628"/>
    </source>
</evidence>
<feature type="transmembrane region" description="Helical" evidence="1">
    <location>
        <begin position="145"/>
        <end position="166"/>
    </location>
</feature>
<proteinExistence type="predicted"/>
<feature type="transmembrane region" description="Helical" evidence="1">
    <location>
        <begin position="172"/>
        <end position="192"/>
    </location>
</feature>
<feature type="transmembrane region" description="Helical" evidence="1">
    <location>
        <begin position="114"/>
        <end position="133"/>
    </location>
</feature>
<protein>
    <submittedName>
        <fullName evidence="2">NnrS family protein</fullName>
    </submittedName>
</protein>
<organism evidence="2 3">
    <name type="scientific">Balneatrix alpica</name>
    <dbReference type="NCBI Taxonomy" id="75684"/>
    <lineage>
        <taxon>Bacteria</taxon>
        <taxon>Pseudomonadati</taxon>
        <taxon>Pseudomonadota</taxon>
        <taxon>Gammaproteobacteria</taxon>
        <taxon>Oceanospirillales</taxon>
        <taxon>Balneatrichaceae</taxon>
        <taxon>Balneatrix</taxon>
    </lineage>
</organism>
<feature type="transmembrane region" description="Helical" evidence="1">
    <location>
        <begin position="236"/>
        <end position="253"/>
    </location>
</feature>
<dbReference type="InterPro" id="IPR010266">
    <property type="entry name" value="NnrS"/>
</dbReference>
<sequence>MTEPVAESWFQRLFSYAFRPLFALMTLAAIILVLRWLHLYFTGVQSSGLAMPATHWHAHEMLYGLAGAAIAGFLLTAVAKWTNREPVQGLALQLLVLSWLAGRLLMAFSASVPTWLLLLGLVSFWLGLAFLMGRELLAANNKRNIKVVLLLAVFGMGELLFVLGFAEQSIRMATFLVVLMISLIGGRIIPAFTQNWLKFNRQDGPYPPAFNRFDLSVVVLMMLATLAWAWFPYAAITAALVTLAGLGLLVRLLRWQGWRTLKDPLMWSLHLGFAWVALGVLAMGVALWWQPAYVNAGLHALTIGGMMGLILAVAGRAALGHTGRILQAPFGLTLALLLLNGAALLRLFAPFSGGTYPYLLLGAGLLWCMAMLSFAWSYLPILLGPPKYSPLPLMQKG</sequence>
<dbReference type="EMBL" id="JBHLZN010000003">
    <property type="protein sequence ID" value="MFB9886955.1"/>
    <property type="molecule type" value="Genomic_DNA"/>
</dbReference>
<dbReference type="Proteomes" id="UP001589628">
    <property type="component" value="Unassembled WGS sequence"/>
</dbReference>
<keyword evidence="1" id="KW-0812">Transmembrane</keyword>
<feature type="transmembrane region" description="Helical" evidence="1">
    <location>
        <begin position="296"/>
        <end position="318"/>
    </location>
</feature>
<accession>A0ABV5ZCE4</accession>
<evidence type="ECO:0000313" key="2">
    <source>
        <dbReference type="EMBL" id="MFB9886955.1"/>
    </source>
</evidence>
<feature type="transmembrane region" description="Helical" evidence="1">
    <location>
        <begin position="265"/>
        <end position="290"/>
    </location>
</feature>
<dbReference type="RefSeq" id="WP_051527527.1">
    <property type="nucleotide sequence ID" value="NZ_JBHLZN010000003.1"/>
</dbReference>
<comment type="caution">
    <text evidence="2">The sequence shown here is derived from an EMBL/GenBank/DDBJ whole genome shotgun (WGS) entry which is preliminary data.</text>
</comment>